<proteinExistence type="inferred from homology"/>
<dbReference type="GO" id="GO:0003723">
    <property type="term" value="F:RNA binding"/>
    <property type="evidence" value="ECO:0007669"/>
    <property type="project" value="TreeGrafter"/>
</dbReference>
<name>A0A9P0HMY9_NEZVI</name>
<evidence type="ECO:0000259" key="5">
    <source>
        <dbReference type="Pfam" id="PF03066"/>
    </source>
</evidence>
<dbReference type="GO" id="GO:0006338">
    <property type="term" value="P:chromatin remodeling"/>
    <property type="evidence" value="ECO:0007669"/>
    <property type="project" value="TreeGrafter"/>
</dbReference>
<feature type="domain" description="Nucleoplasmin core" evidence="5">
    <location>
        <begin position="9"/>
        <end position="116"/>
    </location>
</feature>
<reference evidence="6" key="1">
    <citation type="submission" date="2022-01" db="EMBL/GenBank/DDBJ databases">
        <authorList>
            <person name="King R."/>
        </authorList>
    </citation>
    <scope>NUCLEOTIDE SEQUENCE</scope>
</reference>
<accession>A0A9P0HMY9</accession>
<keyword evidence="7" id="KW-1185">Reference proteome</keyword>
<dbReference type="GO" id="GO:0005730">
    <property type="term" value="C:nucleolus"/>
    <property type="evidence" value="ECO:0007669"/>
    <property type="project" value="TreeGrafter"/>
</dbReference>
<dbReference type="OrthoDB" id="6075101at2759"/>
<evidence type="ECO:0000256" key="4">
    <source>
        <dbReference type="SAM" id="MobiDB-lite"/>
    </source>
</evidence>
<comment type="similarity">
    <text evidence="2">Belongs to the nucleoplasmin family.</text>
</comment>
<evidence type="ECO:0000256" key="3">
    <source>
        <dbReference type="ARBA" id="ARBA00023242"/>
    </source>
</evidence>
<dbReference type="PANTHER" id="PTHR22747">
    <property type="entry name" value="NUCLEOPLASMIN"/>
    <property type="match status" value="1"/>
</dbReference>
<dbReference type="GO" id="GO:0005654">
    <property type="term" value="C:nucleoplasm"/>
    <property type="evidence" value="ECO:0007669"/>
    <property type="project" value="TreeGrafter"/>
</dbReference>
<keyword evidence="3" id="KW-0539">Nucleus</keyword>
<dbReference type="InterPro" id="IPR024057">
    <property type="entry name" value="Nucleoplasmin_core_dom"/>
</dbReference>
<gene>
    <name evidence="6" type="ORF">NEZAVI_LOCUS13268</name>
</gene>
<evidence type="ECO:0000256" key="2">
    <source>
        <dbReference type="ARBA" id="ARBA00010744"/>
    </source>
</evidence>
<dbReference type="EMBL" id="OV725082">
    <property type="protein sequence ID" value="CAH1404958.1"/>
    <property type="molecule type" value="Genomic_DNA"/>
</dbReference>
<dbReference type="Proteomes" id="UP001152798">
    <property type="component" value="Chromosome 6"/>
</dbReference>
<dbReference type="Gene3D" id="2.60.120.340">
    <property type="entry name" value="Nucleoplasmin core domain"/>
    <property type="match status" value="1"/>
</dbReference>
<dbReference type="InterPro" id="IPR036824">
    <property type="entry name" value="Nucleoplasmin_core_dom_sf"/>
</dbReference>
<evidence type="ECO:0000313" key="7">
    <source>
        <dbReference type="Proteomes" id="UP001152798"/>
    </source>
</evidence>
<dbReference type="SUPFAM" id="SSF69203">
    <property type="entry name" value="Nucleoplasmin-like core domain"/>
    <property type="match status" value="1"/>
</dbReference>
<dbReference type="PANTHER" id="PTHR22747:SF18">
    <property type="entry name" value="GEO09167P1-RELATED"/>
    <property type="match status" value="1"/>
</dbReference>
<dbReference type="InterPro" id="IPR004301">
    <property type="entry name" value="Nucleoplasmin"/>
</dbReference>
<dbReference type="GO" id="GO:0003682">
    <property type="term" value="F:chromatin binding"/>
    <property type="evidence" value="ECO:0007669"/>
    <property type="project" value="TreeGrafter"/>
</dbReference>
<feature type="compositionally biased region" description="Polar residues" evidence="4">
    <location>
        <begin position="159"/>
        <end position="171"/>
    </location>
</feature>
<sequence length="179" mass="20534">MGEELRSYFWMTTLDSNNRKNVWDPEKILGPQGDALRREHQLSINHILVEAETRDNDLNIVEIETIGYKEQPVKFPIVIKLGKHTVMQLSLFFPNPPVSFYLARGSGPVHLLGNHSVNSSDEETIRNTDGLDQEVEFIVVDEDEDSEGQEEILERNNEKNNTCNVSQSNITKIRKKNNE</sequence>
<organism evidence="6 7">
    <name type="scientific">Nezara viridula</name>
    <name type="common">Southern green stink bug</name>
    <name type="synonym">Cimex viridulus</name>
    <dbReference type="NCBI Taxonomy" id="85310"/>
    <lineage>
        <taxon>Eukaryota</taxon>
        <taxon>Metazoa</taxon>
        <taxon>Ecdysozoa</taxon>
        <taxon>Arthropoda</taxon>
        <taxon>Hexapoda</taxon>
        <taxon>Insecta</taxon>
        <taxon>Pterygota</taxon>
        <taxon>Neoptera</taxon>
        <taxon>Paraneoptera</taxon>
        <taxon>Hemiptera</taxon>
        <taxon>Heteroptera</taxon>
        <taxon>Panheteroptera</taxon>
        <taxon>Pentatomomorpha</taxon>
        <taxon>Pentatomoidea</taxon>
        <taxon>Pentatomidae</taxon>
        <taxon>Pentatominae</taxon>
        <taxon>Nezara</taxon>
    </lineage>
</organism>
<evidence type="ECO:0000313" key="6">
    <source>
        <dbReference type="EMBL" id="CAH1404958.1"/>
    </source>
</evidence>
<dbReference type="GO" id="GO:0042393">
    <property type="term" value="F:histone binding"/>
    <property type="evidence" value="ECO:0007669"/>
    <property type="project" value="TreeGrafter"/>
</dbReference>
<protein>
    <recommendedName>
        <fullName evidence="5">Nucleoplasmin core domain-containing protein</fullName>
    </recommendedName>
</protein>
<comment type="subcellular location">
    <subcellularLocation>
        <location evidence="1">Nucleus</location>
    </subcellularLocation>
</comment>
<dbReference type="AlphaFoldDB" id="A0A9P0HMY9"/>
<feature type="region of interest" description="Disordered" evidence="4">
    <location>
        <begin position="144"/>
        <end position="179"/>
    </location>
</feature>
<dbReference type="GO" id="GO:0005737">
    <property type="term" value="C:cytoplasm"/>
    <property type="evidence" value="ECO:0007669"/>
    <property type="project" value="TreeGrafter"/>
</dbReference>
<evidence type="ECO:0000256" key="1">
    <source>
        <dbReference type="ARBA" id="ARBA00004123"/>
    </source>
</evidence>
<dbReference type="Pfam" id="PF03066">
    <property type="entry name" value="Nucleoplasmin"/>
    <property type="match status" value="1"/>
</dbReference>